<dbReference type="Gene3D" id="3.40.50.720">
    <property type="entry name" value="NAD(P)-binding Rossmann-like Domain"/>
    <property type="match status" value="1"/>
</dbReference>
<evidence type="ECO:0000313" key="4">
    <source>
        <dbReference type="Proteomes" id="UP000282460"/>
    </source>
</evidence>
<feature type="domain" description="NAD-dependent epimerase/dehydratase" evidence="2">
    <location>
        <begin position="93"/>
        <end position="210"/>
    </location>
</feature>
<keyword evidence="4" id="KW-1185">Reference proteome</keyword>
<gene>
    <name evidence="3" type="ORF">D9V28_09440</name>
</gene>
<dbReference type="OrthoDB" id="9776016at2"/>
<proteinExistence type="inferred from homology"/>
<dbReference type="Pfam" id="PF01370">
    <property type="entry name" value="Epimerase"/>
    <property type="match status" value="2"/>
</dbReference>
<comment type="similarity">
    <text evidence="1">Belongs to the NAD(P)-dependent epimerase/dehydratase family.</text>
</comment>
<dbReference type="AlphaFoldDB" id="A0A3L7J1I7"/>
<evidence type="ECO:0000259" key="2">
    <source>
        <dbReference type="Pfam" id="PF01370"/>
    </source>
</evidence>
<reference evidence="3 4" key="1">
    <citation type="submission" date="2018-10" db="EMBL/GenBank/DDBJ databases">
        <authorList>
            <person name="Li J."/>
        </authorList>
    </citation>
    <scope>NUCLEOTIDE SEQUENCE [LARGE SCALE GENOMIC DNA]</scope>
    <source>
        <strain evidence="3 4">ZD1-4</strain>
    </source>
</reference>
<dbReference type="EMBL" id="RCWJ01000002">
    <property type="protein sequence ID" value="RLQ84406.1"/>
    <property type="molecule type" value="Genomic_DNA"/>
</dbReference>
<accession>A0A3L7J1I7</accession>
<sequence>MSAQSVLVLGGTGIISSASVALAAERGWDVTVVNRGKSTDRPLGPDIETLEADIRNPESLSAAIGKRGFDVVADFLSFTPNQLHLDTFRDRTGQYLFISSASAYQTPPARMPVTESTPLRNPFWEYSRNKIACEDVLVAEYRASGYPITIVRPSHTYDSTALPTLGGWTDIDRMRRGVPVIVHGDGTTRWTITHTRDFAVGFVGLLGRDAAIGDTFHITGDQAPTWDAIYAALGRAAGVEPNLVHVPSEVIAAASPELGPGLLGDKTHSMVFDNSKLKALVPDFGQRTFFEDGAREIIEWHEADATRRVTDSAFDALSDRLAERFGV</sequence>
<evidence type="ECO:0000313" key="3">
    <source>
        <dbReference type="EMBL" id="RLQ84406.1"/>
    </source>
</evidence>
<protein>
    <submittedName>
        <fullName evidence="3">NAD-dependent epimerase/dehydratase family protein</fullName>
    </submittedName>
</protein>
<evidence type="ECO:0000256" key="1">
    <source>
        <dbReference type="ARBA" id="ARBA00007637"/>
    </source>
</evidence>
<feature type="domain" description="NAD-dependent epimerase/dehydratase" evidence="2">
    <location>
        <begin position="6"/>
        <end position="75"/>
    </location>
</feature>
<dbReference type="SUPFAM" id="SSF51735">
    <property type="entry name" value="NAD(P)-binding Rossmann-fold domains"/>
    <property type="match status" value="1"/>
</dbReference>
<dbReference type="InterPro" id="IPR001509">
    <property type="entry name" value="Epimerase_deHydtase"/>
</dbReference>
<organism evidence="3 4">
    <name type="scientific">Mycetocola zhadangensis</name>
    <dbReference type="NCBI Taxonomy" id="1164595"/>
    <lineage>
        <taxon>Bacteria</taxon>
        <taxon>Bacillati</taxon>
        <taxon>Actinomycetota</taxon>
        <taxon>Actinomycetes</taxon>
        <taxon>Micrococcales</taxon>
        <taxon>Microbacteriaceae</taxon>
        <taxon>Mycetocola</taxon>
    </lineage>
</organism>
<dbReference type="PANTHER" id="PTHR43000">
    <property type="entry name" value="DTDP-D-GLUCOSE 4,6-DEHYDRATASE-RELATED"/>
    <property type="match status" value="1"/>
</dbReference>
<name>A0A3L7J1I7_9MICO</name>
<dbReference type="RefSeq" id="WP_121659445.1">
    <property type="nucleotide sequence ID" value="NZ_BMEK01000002.1"/>
</dbReference>
<dbReference type="Proteomes" id="UP000282460">
    <property type="component" value="Unassembled WGS sequence"/>
</dbReference>
<dbReference type="InterPro" id="IPR036291">
    <property type="entry name" value="NAD(P)-bd_dom_sf"/>
</dbReference>
<comment type="caution">
    <text evidence="3">The sequence shown here is derived from an EMBL/GenBank/DDBJ whole genome shotgun (WGS) entry which is preliminary data.</text>
</comment>